<comment type="subcellular location">
    <subcellularLocation>
        <location evidence="1">Membrane</location>
        <topology evidence="1">Multi-pass membrane protein</topology>
    </subcellularLocation>
</comment>
<protein>
    <submittedName>
        <fullName evidence="4">CAAD domain-containing protein</fullName>
    </submittedName>
</protein>
<gene>
    <name evidence="4" type="ORF">KME07_00045</name>
</gene>
<feature type="transmembrane region" description="Helical" evidence="2">
    <location>
        <begin position="95"/>
        <end position="116"/>
    </location>
</feature>
<reference evidence="4" key="1">
    <citation type="submission" date="2021-05" db="EMBL/GenBank/DDBJ databases">
        <authorList>
            <person name="Pietrasiak N."/>
            <person name="Ward R."/>
            <person name="Stajich J.E."/>
            <person name="Kurbessoian T."/>
        </authorList>
    </citation>
    <scope>NUCLEOTIDE SEQUENCE</scope>
    <source>
        <strain evidence="4">GSE-TBD4-15B</strain>
    </source>
</reference>
<evidence type="ECO:0000313" key="4">
    <source>
        <dbReference type="EMBL" id="MBW4463817.1"/>
    </source>
</evidence>
<dbReference type="Proteomes" id="UP000707356">
    <property type="component" value="Unassembled WGS sequence"/>
</dbReference>
<dbReference type="PANTHER" id="PTHR33222:SF4">
    <property type="entry name" value="PROTEIN CURVATURE THYLAKOID 1A, CHLOROPLASTIC"/>
    <property type="match status" value="1"/>
</dbReference>
<organism evidence="4 5">
    <name type="scientific">Pegethrix bostrychoides GSE-TBD4-15B</name>
    <dbReference type="NCBI Taxonomy" id="2839662"/>
    <lineage>
        <taxon>Bacteria</taxon>
        <taxon>Bacillati</taxon>
        <taxon>Cyanobacteriota</taxon>
        <taxon>Cyanophyceae</taxon>
        <taxon>Oculatellales</taxon>
        <taxon>Oculatellaceae</taxon>
        <taxon>Pegethrix</taxon>
    </lineage>
</organism>
<dbReference type="InterPro" id="IPR033344">
    <property type="entry name" value="CURT1"/>
</dbReference>
<evidence type="ECO:0000256" key="1">
    <source>
        <dbReference type="ARBA" id="ARBA00004141"/>
    </source>
</evidence>
<dbReference type="AlphaFoldDB" id="A0A951U3T6"/>
<dbReference type="PANTHER" id="PTHR33222">
    <property type="match status" value="1"/>
</dbReference>
<accession>A0A951U3T6</accession>
<reference evidence="4" key="2">
    <citation type="journal article" date="2022" name="Microbiol. Resour. Announc.">
        <title>Metagenome Sequencing to Explore Phylogenomics of Terrestrial Cyanobacteria.</title>
        <authorList>
            <person name="Ward R.D."/>
            <person name="Stajich J.E."/>
            <person name="Johansen J.R."/>
            <person name="Huntemann M."/>
            <person name="Clum A."/>
            <person name="Foster B."/>
            <person name="Foster B."/>
            <person name="Roux S."/>
            <person name="Palaniappan K."/>
            <person name="Varghese N."/>
            <person name="Mukherjee S."/>
            <person name="Reddy T.B.K."/>
            <person name="Daum C."/>
            <person name="Copeland A."/>
            <person name="Chen I.A."/>
            <person name="Ivanova N.N."/>
            <person name="Kyrpides N.C."/>
            <person name="Shapiro N."/>
            <person name="Eloe-Fadrosh E.A."/>
            <person name="Pietrasiak N."/>
        </authorList>
    </citation>
    <scope>NUCLEOTIDE SEQUENCE</scope>
    <source>
        <strain evidence="4">GSE-TBD4-15B</strain>
    </source>
</reference>
<dbReference type="Pfam" id="PF14159">
    <property type="entry name" value="CAAD"/>
    <property type="match status" value="1"/>
</dbReference>
<dbReference type="InterPro" id="IPR025564">
    <property type="entry name" value="CAAD_dom"/>
</dbReference>
<proteinExistence type="predicted"/>
<comment type="caution">
    <text evidence="4">The sequence shown here is derived from an EMBL/GenBank/DDBJ whole genome shotgun (WGS) entry which is preliminary data.</text>
</comment>
<keyword evidence="2" id="KW-0472">Membrane</keyword>
<evidence type="ECO:0000256" key="2">
    <source>
        <dbReference type="SAM" id="Phobius"/>
    </source>
</evidence>
<feature type="domain" description="Cyanobacterial aminoacyl-tRNA synthetase CAAD" evidence="3">
    <location>
        <begin position="54"/>
        <end position="137"/>
    </location>
</feature>
<dbReference type="GO" id="GO:0016020">
    <property type="term" value="C:membrane"/>
    <property type="evidence" value="ECO:0007669"/>
    <property type="project" value="UniProtKB-SubCell"/>
</dbReference>
<evidence type="ECO:0000259" key="3">
    <source>
        <dbReference type="Pfam" id="PF14159"/>
    </source>
</evidence>
<evidence type="ECO:0000313" key="5">
    <source>
        <dbReference type="Proteomes" id="UP000707356"/>
    </source>
</evidence>
<keyword evidence="2" id="KW-0812">Transmembrane</keyword>
<dbReference type="EMBL" id="JAHHHV010000001">
    <property type="protein sequence ID" value="MBW4463817.1"/>
    <property type="molecule type" value="Genomic_DNA"/>
</dbReference>
<name>A0A951U3T6_9CYAN</name>
<dbReference type="GO" id="GO:0009579">
    <property type="term" value="C:thylakoid"/>
    <property type="evidence" value="ECO:0007669"/>
    <property type="project" value="InterPro"/>
</dbReference>
<feature type="transmembrane region" description="Helical" evidence="2">
    <location>
        <begin position="66"/>
        <end position="89"/>
    </location>
</feature>
<keyword evidence="2" id="KW-1133">Transmembrane helix</keyword>
<sequence>MEPEVQQDQTDSVTVKIDPDASGSLTTISTNSTDEQWQEIGAKVSDFIADLPAYLSDFFGEYKRPIITISLIIASLIAVKLLLAVLGAINDLPLFSSVFELVGMGYSAWFVWRYLLKASTREQLANEFGSLKEQVLGK</sequence>